<organism evidence="2 3">
    <name type="scientific">Penicillium alfredii</name>
    <dbReference type="NCBI Taxonomy" id="1506179"/>
    <lineage>
        <taxon>Eukaryota</taxon>
        <taxon>Fungi</taxon>
        <taxon>Dikarya</taxon>
        <taxon>Ascomycota</taxon>
        <taxon>Pezizomycotina</taxon>
        <taxon>Eurotiomycetes</taxon>
        <taxon>Eurotiomycetidae</taxon>
        <taxon>Eurotiales</taxon>
        <taxon>Aspergillaceae</taxon>
        <taxon>Penicillium</taxon>
    </lineage>
</organism>
<feature type="domain" description="FAD/NAD(P)-binding" evidence="1">
    <location>
        <begin position="9"/>
        <end position="218"/>
    </location>
</feature>
<protein>
    <recommendedName>
        <fullName evidence="1">FAD/NAD(P)-binding domain-containing protein</fullName>
    </recommendedName>
</protein>
<keyword evidence="3" id="KW-1185">Reference proteome</keyword>
<dbReference type="PANTHER" id="PTHR38688:SF1">
    <property type="entry name" value="FAD_NAD(P)-BINDING DOMAIN-CONTAINING PROTEIN"/>
    <property type="match status" value="1"/>
</dbReference>
<comment type="caution">
    <text evidence="2">The sequence shown here is derived from an EMBL/GenBank/DDBJ whole genome shotgun (WGS) entry which is preliminary data.</text>
</comment>
<dbReference type="EMBL" id="JAPMSZ010000009">
    <property type="protein sequence ID" value="KAJ5092181.1"/>
    <property type="molecule type" value="Genomic_DNA"/>
</dbReference>
<evidence type="ECO:0000259" key="1">
    <source>
        <dbReference type="Pfam" id="PF07992"/>
    </source>
</evidence>
<dbReference type="SUPFAM" id="SSF51905">
    <property type="entry name" value="FAD/NAD(P)-binding domain"/>
    <property type="match status" value="1"/>
</dbReference>
<reference evidence="2" key="1">
    <citation type="submission" date="2022-11" db="EMBL/GenBank/DDBJ databases">
        <authorList>
            <person name="Petersen C."/>
        </authorList>
    </citation>
    <scope>NUCLEOTIDE SEQUENCE</scope>
    <source>
        <strain evidence="2">IBT 34128</strain>
    </source>
</reference>
<dbReference type="Pfam" id="PF07992">
    <property type="entry name" value="Pyr_redox_2"/>
    <property type="match status" value="1"/>
</dbReference>
<gene>
    <name evidence="2" type="ORF">NUU61_007051</name>
</gene>
<proteinExistence type="predicted"/>
<dbReference type="OrthoDB" id="432536at2759"/>
<reference evidence="2" key="2">
    <citation type="journal article" date="2023" name="IMA Fungus">
        <title>Comparative genomic study of the Penicillium genus elucidates a diverse pangenome and 15 lateral gene transfer events.</title>
        <authorList>
            <person name="Petersen C."/>
            <person name="Sorensen T."/>
            <person name="Nielsen M.R."/>
            <person name="Sondergaard T.E."/>
            <person name="Sorensen J.L."/>
            <person name="Fitzpatrick D.A."/>
            <person name="Frisvad J.C."/>
            <person name="Nielsen K.L."/>
        </authorList>
    </citation>
    <scope>NUCLEOTIDE SEQUENCE</scope>
    <source>
        <strain evidence="2">IBT 34128</strain>
    </source>
</reference>
<dbReference type="Gene3D" id="3.50.50.60">
    <property type="entry name" value="FAD/NAD(P)-binding domain"/>
    <property type="match status" value="1"/>
</dbReference>
<dbReference type="RefSeq" id="XP_056510376.1">
    <property type="nucleotide sequence ID" value="XM_056657576.1"/>
</dbReference>
<dbReference type="InterPro" id="IPR053275">
    <property type="entry name" value="Agnestin_monoxygenase"/>
</dbReference>
<dbReference type="Proteomes" id="UP001141434">
    <property type="component" value="Unassembled WGS sequence"/>
</dbReference>
<dbReference type="GeneID" id="81396745"/>
<sequence length="398" mass="43118">MASRKCAAVVVGAGPAGLAVVGNLLERQLGTIAWVDPSFEAGRVNRKYREVPSNTKVSLFQAYATAVQPFRTVIDNARAPNAFSTLAKLDQDKTCHLHYAADMVRGLTDGLMKMEQVYACRGFVTAASLAERSAAASSSAAKWTVRIKRSDSSDELEIETSRLILCTGSHPTHLPVPVPDLGIQRLDLDTVLKPTELAELLPDDRAVTVAVVGASHSAILALLNLVQLAHSSHPALRVRWFTRHPLRYAEYKDGWILRDNTGLKGLAADFARSQLEDDRLPSSPAGEIITKIDCAGGSAAESAQYRAHLPACSYIVHAVGFTRDPLPKLVSGGAPLAMEFDHETGKFHEHGDGPVIPGLYGAGIAFPERVVDPHGNVEYVVGFFKFMKFLKRVCPSWT</sequence>
<dbReference type="GO" id="GO:0016491">
    <property type="term" value="F:oxidoreductase activity"/>
    <property type="evidence" value="ECO:0007669"/>
    <property type="project" value="InterPro"/>
</dbReference>
<dbReference type="PANTHER" id="PTHR38688">
    <property type="entry name" value="PYR_REDOX_2 DOMAIN-CONTAINING PROTEIN"/>
    <property type="match status" value="1"/>
</dbReference>
<evidence type="ECO:0000313" key="2">
    <source>
        <dbReference type="EMBL" id="KAJ5092181.1"/>
    </source>
</evidence>
<name>A0A9W9F273_9EURO</name>
<dbReference type="InterPro" id="IPR036188">
    <property type="entry name" value="FAD/NAD-bd_sf"/>
</dbReference>
<dbReference type="PRINTS" id="PR00368">
    <property type="entry name" value="FADPNR"/>
</dbReference>
<dbReference type="AlphaFoldDB" id="A0A9W9F273"/>
<dbReference type="InterPro" id="IPR023753">
    <property type="entry name" value="FAD/NAD-binding_dom"/>
</dbReference>
<evidence type="ECO:0000313" key="3">
    <source>
        <dbReference type="Proteomes" id="UP001141434"/>
    </source>
</evidence>
<accession>A0A9W9F273</accession>